<proteinExistence type="predicted"/>
<keyword evidence="2" id="KW-1185">Reference proteome</keyword>
<evidence type="ECO:0000313" key="1">
    <source>
        <dbReference type="EMBL" id="EGT36810.1"/>
    </source>
</evidence>
<name>G0NSJ9_CAEBE</name>
<reference evidence="2" key="1">
    <citation type="submission" date="2011-07" db="EMBL/GenBank/DDBJ databases">
        <authorList>
            <consortium name="Caenorhabditis brenneri Sequencing and Analysis Consortium"/>
            <person name="Wilson R.K."/>
        </authorList>
    </citation>
    <scope>NUCLEOTIDE SEQUENCE [LARGE SCALE GENOMIC DNA]</scope>
    <source>
        <strain evidence="2">PB2801</strain>
    </source>
</reference>
<dbReference type="Proteomes" id="UP000008068">
    <property type="component" value="Unassembled WGS sequence"/>
</dbReference>
<gene>
    <name evidence="1" type="ORF">CAEBREN_06214</name>
</gene>
<dbReference type="AlphaFoldDB" id="G0NSJ9"/>
<protein>
    <submittedName>
        <fullName evidence="1">Uncharacterized protein</fullName>
    </submittedName>
</protein>
<dbReference type="EMBL" id="GL379938">
    <property type="protein sequence ID" value="EGT36810.1"/>
    <property type="molecule type" value="Genomic_DNA"/>
</dbReference>
<dbReference type="InParanoid" id="G0NSJ9"/>
<sequence>MVSIILTTGESQLTDLKIIQGMQEEHKGPEGAKFTYFTLRHIFLHLFKTFSLSIVIPPSQPADLLDLPLLPSNSTVEKIEINVSFFCKEKQQMKSD</sequence>
<accession>G0NSJ9</accession>
<organism evidence="2">
    <name type="scientific">Caenorhabditis brenneri</name>
    <name type="common">Nematode worm</name>
    <dbReference type="NCBI Taxonomy" id="135651"/>
    <lineage>
        <taxon>Eukaryota</taxon>
        <taxon>Metazoa</taxon>
        <taxon>Ecdysozoa</taxon>
        <taxon>Nematoda</taxon>
        <taxon>Chromadorea</taxon>
        <taxon>Rhabditida</taxon>
        <taxon>Rhabditina</taxon>
        <taxon>Rhabditomorpha</taxon>
        <taxon>Rhabditoidea</taxon>
        <taxon>Rhabditidae</taxon>
        <taxon>Peloderinae</taxon>
        <taxon>Caenorhabditis</taxon>
    </lineage>
</organism>
<evidence type="ECO:0000313" key="2">
    <source>
        <dbReference type="Proteomes" id="UP000008068"/>
    </source>
</evidence>
<dbReference type="HOGENOM" id="CLU_2361560_0_0_1"/>